<protein>
    <recommendedName>
        <fullName evidence="1">RNA-binding S4 domain-containing protein</fullName>
    </recommendedName>
</protein>
<proteinExistence type="predicted"/>
<evidence type="ECO:0000259" key="1">
    <source>
        <dbReference type="SMART" id="SM00363"/>
    </source>
</evidence>
<dbReference type="SUPFAM" id="SSF55174">
    <property type="entry name" value="Alpha-L RNA-binding motif"/>
    <property type="match status" value="1"/>
</dbReference>
<dbReference type="AlphaFoldDB" id="X0T904"/>
<dbReference type="SMART" id="SM00363">
    <property type="entry name" value="S4"/>
    <property type="match status" value="1"/>
</dbReference>
<feature type="domain" description="RNA-binding S4" evidence="1">
    <location>
        <begin position="20"/>
        <end position="81"/>
    </location>
</feature>
<dbReference type="PROSITE" id="PS50889">
    <property type="entry name" value="S4"/>
    <property type="match status" value="1"/>
</dbReference>
<dbReference type="InterPro" id="IPR002942">
    <property type="entry name" value="S4_RNA-bd"/>
</dbReference>
<comment type="caution">
    <text evidence="2">The sequence shown here is derived from an EMBL/GenBank/DDBJ whole genome shotgun (WGS) entry which is preliminary data.</text>
</comment>
<dbReference type="CDD" id="cd00165">
    <property type="entry name" value="S4"/>
    <property type="match status" value="1"/>
</dbReference>
<accession>X0T904</accession>
<dbReference type="InterPro" id="IPR036986">
    <property type="entry name" value="S4_RNA-bd_sf"/>
</dbReference>
<feature type="non-terminal residue" evidence="2">
    <location>
        <position position="87"/>
    </location>
</feature>
<organism evidence="2">
    <name type="scientific">marine sediment metagenome</name>
    <dbReference type="NCBI Taxonomy" id="412755"/>
    <lineage>
        <taxon>unclassified sequences</taxon>
        <taxon>metagenomes</taxon>
        <taxon>ecological metagenomes</taxon>
    </lineage>
</organism>
<dbReference type="Gene3D" id="3.10.290.10">
    <property type="entry name" value="RNA-binding S4 domain"/>
    <property type="match status" value="1"/>
</dbReference>
<reference evidence="2" key="1">
    <citation type="journal article" date="2014" name="Front. Microbiol.">
        <title>High frequency of phylogenetically diverse reductive dehalogenase-homologous genes in deep subseafloor sedimentary metagenomes.</title>
        <authorList>
            <person name="Kawai M."/>
            <person name="Futagami T."/>
            <person name="Toyoda A."/>
            <person name="Takaki Y."/>
            <person name="Nishi S."/>
            <person name="Hori S."/>
            <person name="Arai W."/>
            <person name="Tsubouchi T."/>
            <person name="Morono Y."/>
            <person name="Uchiyama I."/>
            <person name="Ito T."/>
            <person name="Fujiyama A."/>
            <person name="Inagaki F."/>
            <person name="Takami H."/>
        </authorList>
    </citation>
    <scope>NUCLEOTIDE SEQUENCE</scope>
    <source>
        <strain evidence="2">Expedition CK06-06</strain>
    </source>
</reference>
<gene>
    <name evidence="2" type="ORF">S01H1_12028</name>
</gene>
<sequence length="87" mass="9982">MVNSWEKTFIFRQPSEEIDVRLDKILSDNRDVSLSRARIQNLITTGAVTVNGERKKPSYQPKPGDRIKILFLPKSAPLEVPENVKFD</sequence>
<dbReference type="EMBL" id="BARS01006153">
    <property type="protein sequence ID" value="GAF83821.1"/>
    <property type="molecule type" value="Genomic_DNA"/>
</dbReference>
<dbReference type="Pfam" id="PF01479">
    <property type="entry name" value="S4"/>
    <property type="match status" value="1"/>
</dbReference>
<dbReference type="GO" id="GO:0003723">
    <property type="term" value="F:RNA binding"/>
    <property type="evidence" value="ECO:0007669"/>
    <property type="project" value="InterPro"/>
</dbReference>
<name>X0T904_9ZZZZ</name>
<evidence type="ECO:0000313" key="2">
    <source>
        <dbReference type="EMBL" id="GAF83821.1"/>
    </source>
</evidence>